<evidence type="ECO:0000256" key="5">
    <source>
        <dbReference type="ARBA" id="ARBA00022679"/>
    </source>
</evidence>
<evidence type="ECO:0000256" key="2">
    <source>
        <dbReference type="ARBA" id="ARBA00005967"/>
    </source>
</evidence>
<dbReference type="InterPro" id="IPR033717">
    <property type="entry name" value="UDPK"/>
</dbReference>
<keyword evidence="8 16" id="KW-0418">Kinase</keyword>
<evidence type="ECO:0000256" key="10">
    <source>
        <dbReference type="ARBA" id="ARBA00022989"/>
    </source>
</evidence>
<gene>
    <name evidence="16" type="ORF">ACFOWA_04170</name>
</gene>
<evidence type="ECO:0000256" key="11">
    <source>
        <dbReference type="ARBA" id="ARBA00023098"/>
    </source>
</evidence>
<accession>A0ABV8P512</accession>
<evidence type="ECO:0000256" key="8">
    <source>
        <dbReference type="ARBA" id="ARBA00022777"/>
    </source>
</evidence>
<evidence type="ECO:0000256" key="3">
    <source>
        <dbReference type="ARBA" id="ARBA00022475"/>
    </source>
</evidence>
<comment type="similarity">
    <text evidence="2">Belongs to the bacterial diacylglycerol kinase family.</text>
</comment>
<keyword evidence="12 15" id="KW-0472">Membrane</keyword>
<dbReference type="Gene3D" id="1.10.287.3610">
    <property type="match status" value="1"/>
</dbReference>
<reference evidence="17" key="1">
    <citation type="journal article" date="2019" name="Int. J. Syst. Evol. Microbiol.">
        <title>The Global Catalogue of Microorganisms (GCM) 10K type strain sequencing project: providing services to taxonomists for standard genome sequencing and annotation.</title>
        <authorList>
            <consortium name="The Broad Institute Genomics Platform"/>
            <consortium name="The Broad Institute Genome Sequencing Center for Infectious Disease"/>
            <person name="Wu L."/>
            <person name="Ma J."/>
        </authorList>
    </citation>
    <scope>NUCLEOTIDE SEQUENCE [LARGE SCALE GENOMIC DNA]</scope>
    <source>
        <strain evidence="17">CCM 8691</strain>
    </source>
</reference>
<evidence type="ECO:0000256" key="15">
    <source>
        <dbReference type="SAM" id="Phobius"/>
    </source>
</evidence>
<sequence length="124" mass="13749">MKNEKDKFTIAARIKSFKYAFNGLWKFFKFEHNARIHLVAAAIAILLSFYLEISATEWVAILSVICAVFVAEIFNSSIEKLADVVSPEINPQIKTVKDMAAAAVLITACLAILIGGIIFLPKLF</sequence>
<organism evidence="16 17">
    <name type="scientific">Pedobacter lithocola</name>
    <dbReference type="NCBI Taxonomy" id="1908239"/>
    <lineage>
        <taxon>Bacteria</taxon>
        <taxon>Pseudomonadati</taxon>
        <taxon>Bacteroidota</taxon>
        <taxon>Sphingobacteriia</taxon>
        <taxon>Sphingobacteriales</taxon>
        <taxon>Sphingobacteriaceae</taxon>
        <taxon>Pedobacter</taxon>
    </lineage>
</organism>
<evidence type="ECO:0000256" key="1">
    <source>
        <dbReference type="ARBA" id="ARBA00004651"/>
    </source>
</evidence>
<keyword evidence="5" id="KW-0808">Transferase</keyword>
<dbReference type="RefSeq" id="WP_378982080.1">
    <property type="nucleotide sequence ID" value="NZ_JBHSBW010000007.1"/>
</dbReference>
<keyword evidence="3" id="KW-1003">Cell membrane</keyword>
<dbReference type="InterPro" id="IPR036945">
    <property type="entry name" value="DAGK_sf"/>
</dbReference>
<keyword evidence="9" id="KW-0067">ATP-binding</keyword>
<protein>
    <submittedName>
        <fullName evidence="16">Diacylglycerol kinase</fullName>
    </submittedName>
</protein>
<evidence type="ECO:0000256" key="13">
    <source>
        <dbReference type="ARBA" id="ARBA00023209"/>
    </source>
</evidence>
<keyword evidence="14" id="KW-1208">Phospholipid metabolism</keyword>
<evidence type="ECO:0000313" key="16">
    <source>
        <dbReference type="EMBL" id="MFC4210364.1"/>
    </source>
</evidence>
<keyword evidence="17" id="KW-1185">Reference proteome</keyword>
<evidence type="ECO:0000256" key="12">
    <source>
        <dbReference type="ARBA" id="ARBA00023136"/>
    </source>
</evidence>
<evidence type="ECO:0000256" key="6">
    <source>
        <dbReference type="ARBA" id="ARBA00022692"/>
    </source>
</evidence>
<name>A0ABV8P512_9SPHI</name>
<keyword evidence="6 15" id="KW-0812">Transmembrane</keyword>
<dbReference type="CDD" id="cd14265">
    <property type="entry name" value="UDPK_IM_like"/>
    <property type="match status" value="1"/>
</dbReference>
<evidence type="ECO:0000256" key="7">
    <source>
        <dbReference type="ARBA" id="ARBA00022741"/>
    </source>
</evidence>
<dbReference type="PANTHER" id="PTHR34299:SF1">
    <property type="entry name" value="DIACYLGLYCEROL KINASE"/>
    <property type="match status" value="1"/>
</dbReference>
<evidence type="ECO:0000256" key="14">
    <source>
        <dbReference type="ARBA" id="ARBA00023264"/>
    </source>
</evidence>
<dbReference type="EMBL" id="JBHSBW010000007">
    <property type="protein sequence ID" value="MFC4210364.1"/>
    <property type="molecule type" value="Genomic_DNA"/>
</dbReference>
<comment type="caution">
    <text evidence="16">The sequence shown here is derived from an EMBL/GenBank/DDBJ whole genome shotgun (WGS) entry which is preliminary data.</text>
</comment>
<keyword evidence="7" id="KW-0547">Nucleotide-binding</keyword>
<proteinExistence type="inferred from homology"/>
<feature type="transmembrane region" description="Helical" evidence="15">
    <location>
        <begin position="59"/>
        <end position="78"/>
    </location>
</feature>
<dbReference type="PANTHER" id="PTHR34299">
    <property type="entry name" value="DIACYLGLYCEROL KINASE"/>
    <property type="match status" value="1"/>
</dbReference>
<evidence type="ECO:0000256" key="4">
    <source>
        <dbReference type="ARBA" id="ARBA00022516"/>
    </source>
</evidence>
<evidence type="ECO:0000313" key="17">
    <source>
        <dbReference type="Proteomes" id="UP001595789"/>
    </source>
</evidence>
<keyword evidence="4" id="KW-0444">Lipid biosynthesis</keyword>
<dbReference type="Pfam" id="PF01219">
    <property type="entry name" value="DAGK_prokar"/>
    <property type="match status" value="1"/>
</dbReference>
<feature type="transmembrane region" description="Helical" evidence="15">
    <location>
        <begin position="36"/>
        <end position="53"/>
    </location>
</feature>
<dbReference type="InterPro" id="IPR000829">
    <property type="entry name" value="DAGK"/>
</dbReference>
<keyword evidence="10 15" id="KW-1133">Transmembrane helix</keyword>
<evidence type="ECO:0000256" key="9">
    <source>
        <dbReference type="ARBA" id="ARBA00022840"/>
    </source>
</evidence>
<dbReference type="Proteomes" id="UP001595789">
    <property type="component" value="Unassembled WGS sequence"/>
</dbReference>
<feature type="transmembrane region" description="Helical" evidence="15">
    <location>
        <begin position="99"/>
        <end position="120"/>
    </location>
</feature>
<dbReference type="GO" id="GO:0016301">
    <property type="term" value="F:kinase activity"/>
    <property type="evidence" value="ECO:0007669"/>
    <property type="project" value="UniProtKB-KW"/>
</dbReference>
<comment type="subcellular location">
    <subcellularLocation>
        <location evidence="1">Cell membrane</location>
        <topology evidence="1">Multi-pass membrane protein</topology>
    </subcellularLocation>
</comment>
<keyword evidence="11" id="KW-0443">Lipid metabolism</keyword>
<keyword evidence="13" id="KW-0594">Phospholipid biosynthesis</keyword>